<evidence type="ECO:0000259" key="1">
    <source>
        <dbReference type="Pfam" id="PF02698"/>
    </source>
</evidence>
<proteinExistence type="predicted"/>
<gene>
    <name evidence="2" type="ORF">DSM106972_067900</name>
</gene>
<sequence>MLGGSIAREVYAADFASKNAKIPVLISQGSQEPCILSIFKRKRAILSNIWLEKCANSTFDNFFYSLPILESWKARKIKLITSHSHLPRAKWMAQIIFGAHGIWVEFDVVQEQGVPGNQESPFKTALDIIRSFAWALWSHFQHPQCANVINLKDVNLDAWRQTGYKCEREVGIESIDEQK</sequence>
<reference evidence="2" key="1">
    <citation type="submission" date="2018-12" db="EMBL/GenBank/DDBJ databases">
        <authorList>
            <person name="Will S."/>
            <person name="Neumann-Schaal M."/>
            <person name="Henke P."/>
        </authorList>
    </citation>
    <scope>NUCLEOTIDE SEQUENCE</scope>
    <source>
        <strain evidence="2">PCC 7102</strain>
    </source>
</reference>
<organism evidence="2 3">
    <name type="scientific">Dulcicalothrix desertica PCC 7102</name>
    <dbReference type="NCBI Taxonomy" id="232991"/>
    <lineage>
        <taxon>Bacteria</taxon>
        <taxon>Bacillati</taxon>
        <taxon>Cyanobacteriota</taxon>
        <taxon>Cyanophyceae</taxon>
        <taxon>Nostocales</taxon>
        <taxon>Calotrichaceae</taxon>
        <taxon>Dulcicalothrix</taxon>
    </lineage>
</organism>
<evidence type="ECO:0000313" key="2">
    <source>
        <dbReference type="EMBL" id="RUT01239.1"/>
    </source>
</evidence>
<dbReference type="Pfam" id="PF02698">
    <property type="entry name" value="DUF218"/>
    <property type="match status" value="1"/>
</dbReference>
<protein>
    <recommendedName>
        <fullName evidence="1">DUF218 domain-containing protein</fullName>
    </recommendedName>
</protein>
<dbReference type="AlphaFoldDB" id="A0A433V5B5"/>
<evidence type="ECO:0000313" key="3">
    <source>
        <dbReference type="Proteomes" id="UP000271624"/>
    </source>
</evidence>
<comment type="caution">
    <text evidence="2">The sequence shown here is derived from an EMBL/GenBank/DDBJ whole genome shotgun (WGS) entry which is preliminary data.</text>
</comment>
<keyword evidence="3" id="KW-1185">Reference proteome</keyword>
<dbReference type="Proteomes" id="UP000271624">
    <property type="component" value="Unassembled WGS sequence"/>
</dbReference>
<dbReference type="EMBL" id="RSCL01000020">
    <property type="protein sequence ID" value="RUT01239.1"/>
    <property type="molecule type" value="Genomic_DNA"/>
</dbReference>
<name>A0A433V5B5_9CYAN</name>
<dbReference type="InterPro" id="IPR003848">
    <property type="entry name" value="DUF218"/>
</dbReference>
<feature type="domain" description="DUF218" evidence="1">
    <location>
        <begin position="2"/>
        <end position="96"/>
    </location>
</feature>
<accession>A0A433V5B5</accession>
<reference evidence="2" key="2">
    <citation type="journal article" date="2019" name="Genome Biol. Evol.">
        <title>Day and night: Metabolic profiles and evolutionary relationships of six axenic non-marine cyanobacteria.</title>
        <authorList>
            <person name="Will S.E."/>
            <person name="Henke P."/>
            <person name="Boedeker C."/>
            <person name="Huang S."/>
            <person name="Brinkmann H."/>
            <person name="Rohde M."/>
            <person name="Jarek M."/>
            <person name="Friedl T."/>
            <person name="Seufert S."/>
            <person name="Schumacher M."/>
            <person name="Overmann J."/>
            <person name="Neumann-Schaal M."/>
            <person name="Petersen J."/>
        </authorList>
    </citation>
    <scope>NUCLEOTIDE SEQUENCE [LARGE SCALE GENOMIC DNA]</scope>
    <source>
        <strain evidence="2">PCC 7102</strain>
    </source>
</reference>